<feature type="transmembrane region" description="Helical" evidence="1">
    <location>
        <begin position="235"/>
        <end position="255"/>
    </location>
</feature>
<dbReference type="Pfam" id="PF01757">
    <property type="entry name" value="Acyl_transf_3"/>
    <property type="match status" value="1"/>
</dbReference>
<dbReference type="EMBL" id="WCTR01000020">
    <property type="protein sequence ID" value="KAB4208863.1"/>
    <property type="molecule type" value="Genomic_DNA"/>
</dbReference>
<gene>
    <name evidence="4" type="ORF">DXC91_18805</name>
    <name evidence="3" type="ORF">GAP55_20430</name>
</gene>
<dbReference type="EMBL" id="QSRB01000022">
    <property type="protein sequence ID" value="RGK80848.1"/>
    <property type="molecule type" value="Genomic_DNA"/>
</dbReference>
<evidence type="ECO:0000259" key="2">
    <source>
        <dbReference type="Pfam" id="PF01757"/>
    </source>
</evidence>
<feature type="transmembrane region" description="Helical" evidence="1">
    <location>
        <begin position="171"/>
        <end position="192"/>
    </location>
</feature>
<dbReference type="Proteomes" id="UP000260874">
    <property type="component" value="Unassembled WGS sequence"/>
</dbReference>
<dbReference type="InterPro" id="IPR002656">
    <property type="entry name" value="Acyl_transf_3_dom"/>
</dbReference>
<dbReference type="RefSeq" id="WP_008782413.1">
    <property type="nucleotide sequence ID" value="NZ_JBCHIP010000018.1"/>
</dbReference>
<dbReference type="PANTHER" id="PTHR37312:SF1">
    <property type="entry name" value="MEMBRANE-BOUND ACYLTRANSFERASE YKRP-RELATED"/>
    <property type="match status" value="1"/>
</dbReference>
<protein>
    <submittedName>
        <fullName evidence="3">Acyltransferase family protein</fullName>
    </submittedName>
</protein>
<keyword evidence="1" id="KW-0812">Transmembrane</keyword>
<feature type="transmembrane region" description="Helical" evidence="1">
    <location>
        <begin position="12"/>
        <end position="30"/>
    </location>
</feature>
<proteinExistence type="predicted"/>
<dbReference type="AlphaFoldDB" id="A0A3E4PLU0"/>
<dbReference type="PANTHER" id="PTHR37312">
    <property type="entry name" value="MEMBRANE-BOUND ACYLTRANSFERASE YKRP-RELATED"/>
    <property type="match status" value="1"/>
</dbReference>
<feature type="transmembrane region" description="Helical" evidence="1">
    <location>
        <begin position="116"/>
        <end position="138"/>
    </location>
</feature>
<keyword evidence="3" id="KW-0012">Acyltransferase</keyword>
<evidence type="ECO:0000313" key="4">
    <source>
        <dbReference type="EMBL" id="RGK80848.1"/>
    </source>
</evidence>
<feature type="transmembrane region" description="Helical" evidence="1">
    <location>
        <begin position="36"/>
        <end position="56"/>
    </location>
</feature>
<evidence type="ECO:0000313" key="3">
    <source>
        <dbReference type="EMBL" id="KAB4208863.1"/>
    </source>
</evidence>
<organism evidence="4 5">
    <name type="scientific">Bacteroides uniformis</name>
    <dbReference type="NCBI Taxonomy" id="820"/>
    <lineage>
        <taxon>Bacteria</taxon>
        <taxon>Pseudomonadati</taxon>
        <taxon>Bacteroidota</taxon>
        <taxon>Bacteroidia</taxon>
        <taxon>Bacteroidales</taxon>
        <taxon>Bacteroidaceae</taxon>
        <taxon>Bacteroides</taxon>
    </lineage>
</organism>
<dbReference type="GO" id="GO:0016747">
    <property type="term" value="F:acyltransferase activity, transferring groups other than amino-acyl groups"/>
    <property type="evidence" value="ECO:0007669"/>
    <property type="project" value="InterPro"/>
</dbReference>
<feature type="transmembrane region" description="Helical" evidence="1">
    <location>
        <begin position="303"/>
        <end position="322"/>
    </location>
</feature>
<dbReference type="InterPro" id="IPR052734">
    <property type="entry name" value="Nod_factor_acetyltransferase"/>
</dbReference>
<feature type="transmembrane region" description="Helical" evidence="1">
    <location>
        <begin position="204"/>
        <end position="223"/>
    </location>
</feature>
<reference evidence="4 5" key="1">
    <citation type="submission" date="2018-08" db="EMBL/GenBank/DDBJ databases">
        <title>A genome reference for cultivated species of the human gut microbiota.</title>
        <authorList>
            <person name="Zou Y."/>
            <person name="Xue W."/>
            <person name="Luo G."/>
        </authorList>
    </citation>
    <scope>NUCLEOTIDE SEQUENCE [LARGE SCALE GENOMIC DNA]</scope>
    <source>
        <strain evidence="4 5">TF09-22</strain>
    </source>
</reference>
<feature type="domain" description="Acyltransferase 3" evidence="2">
    <location>
        <begin position="8"/>
        <end position="317"/>
    </location>
</feature>
<accession>A0A3E4PLU0</accession>
<evidence type="ECO:0000313" key="5">
    <source>
        <dbReference type="Proteomes" id="UP000260874"/>
    </source>
</evidence>
<feature type="transmembrane region" description="Helical" evidence="1">
    <location>
        <begin position="68"/>
        <end position="86"/>
    </location>
</feature>
<dbReference type="Proteomes" id="UP000466952">
    <property type="component" value="Unassembled WGS sequence"/>
</dbReference>
<evidence type="ECO:0000256" key="1">
    <source>
        <dbReference type="SAM" id="Phobius"/>
    </source>
</evidence>
<sequence>MVDSNRIVSFDILKGGGILLVILGHIQIPYMLKTVIYSFHMPLFFFVSGCFFRPISLREFFAKKTRQLLIPWAFFAFLLFAYLFVLKLNETHNWAKAISLPVTSMFDGFLGDENSFILFHVIWFLICLFEVSFVYLLIHKITPYNKALTISALCILLYGVGYWLNANNIDLPYFIDTTMSTLIYYHLGFCFMRNKWYGMKVSPIYSLFLLIIAIVFIVLFPSYVDLKSNNFPLHLLLLSMVFIMNFYWFINSYFNSRKLKLIPLDKILIWCGINSLALLGLHILFVDTFWIVRNKLHLVNYSWTILEFALIVAICYFATTLIKRYIPSVLGRS</sequence>
<keyword evidence="3" id="KW-0808">Transferase</keyword>
<feature type="transmembrane region" description="Helical" evidence="1">
    <location>
        <begin position="267"/>
        <end position="291"/>
    </location>
</feature>
<keyword evidence="1" id="KW-0472">Membrane</keyword>
<evidence type="ECO:0000313" key="6">
    <source>
        <dbReference type="Proteomes" id="UP000466952"/>
    </source>
</evidence>
<keyword evidence="1" id="KW-1133">Transmembrane helix</keyword>
<reference evidence="3 6" key="2">
    <citation type="journal article" date="2019" name="Nat. Med.">
        <title>A library of human gut bacterial isolates paired with longitudinal multiomics data enables mechanistic microbiome research.</title>
        <authorList>
            <person name="Poyet M."/>
            <person name="Groussin M."/>
            <person name="Gibbons S.M."/>
            <person name="Avila-Pacheco J."/>
            <person name="Jiang X."/>
            <person name="Kearney S.M."/>
            <person name="Perrotta A.R."/>
            <person name="Berdy B."/>
            <person name="Zhao S."/>
            <person name="Lieberman T.D."/>
            <person name="Swanson P.K."/>
            <person name="Smith M."/>
            <person name="Roesemann S."/>
            <person name="Alexander J.E."/>
            <person name="Rich S.A."/>
            <person name="Livny J."/>
            <person name="Vlamakis H."/>
            <person name="Clish C."/>
            <person name="Bullock K."/>
            <person name="Deik A."/>
            <person name="Scott J."/>
            <person name="Pierce K.A."/>
            <person name="Xavier R.J."/>
            <person name="Alm E.J."/>
        </authorList>
    </citation>
    <scope>NUCLEOTIDE SEQUENCE [LARGE SCALE GENOMIC DNA]</scope>
    <source>
        <strain evidence="3 6">BIOML-A11</strain>
    </source>
</reference>
<comment type="caution">
    <text evidence="4">The sequence shown here is derived from an EMBL/GenBank/DDBJ whole genome shotgun (WGS) entry which is preliminary data.</text>
</comment>
<feature type="transmembrane region" description="Helical" evidence="1">
    <location>
        <begin position="147"/>
        <end position="165"/>
    </location>
</feature>
<name>A0A3E4PLU0_BACUN</name>